<evidence type="ECO:0000259" key="6">
    <source>
        <dbReference type="PROSITE" id="PS50089"/>
    </source>
</evidence>
<keyword evidence="5" id="KW-0812">Transmembrane</keyword>
<evidence type="ECO:0000256" key="3">
    <source>
        <dbReference type="ARBA" id="ARBA00022833"/>
    </source>
</evidence>
<dbReference type="Proteomes" id="UP000193922">
    <property type="component" value="Unassembled WGS sequence"/>
</dbReference>
<organism evidence="7 8">
    <name type="scientific">Linderina pennispora</name>
    <dbReference type="NCBI Taxonomy" id="61395"/>
    <lineage>
        <taxon>Eukaryota</taxon>
        <taxon>Fungi</taxon>
        <taxon>Fungi incertae sedis</taxon>
        <taxon>Zoopagomycota</taxon>
        <taxon>Kickxellomycotina</taxon>
        <taxon>Kickxellomycetes</taxon>
        <taxon>Kickxellales</taxon>
        <taxon>Kickxellaceae</taxon>
        <taxon>Linderina</taxon>
    </lineage>
</organism>
<dbReference type="GO" id="GO:0005634">
    <property type="term" value="C:nucleus"/>
    <property type="evidence" value="ECO:0007669"/>
    <property type="project" value="TreeGrafter"/>
</dbReference>
<dbReference type="Gene3D" id="3.30.40.10">
    <property type="entry name" value="Zinc/RING finger domain, C3HC4 (zinc finger)"/>
    <property type="match status" value="1"/>
</dbReference>
<dbReference type="PROSITE" id="PS50089">
    <property type="entry name" value="ZF_RING_2"/>
    <property type="match status" value="1"/>
</dbReference>
<keyword evidence="3" id="KW-0862">Zinc</keyword>
<keyword evidence="5" id="KW-0472">Membrane</keyword>
<dbReference type="PANTHER" id="PTHR45931">
    <property type="entry name" value="SI:CH211-59O9.10"/>
    <property type="match status" value="1"/>
</dbReference>
<evidence type="ECO:0000256" key="2">
    <source>
        <dbReference type="ARBA" id="ARBA00022771"/>
    </source>
</evidence>
<dbReference type="OrthoDB" id="8062037at2759"/>
<dbReference type="EMBL" id="MCFD01000003">
    <property type="protein sequence ID" value="ORX71807.1"/>
    <property type="molecule type" value="Genomic_DNA"/>
</dbReference>
<reference evidence="7 8" key="1">
    <citation type="submission" date="2016-07" db="EMBL/GenBank/DDBJ databases">
        <title>Pervasive Adenine N6-methylation of Active Genes in Fungi.</title>
        <authorList>
            <consortium name="DOE Joint Genome Institute"/>
            <person name="Mondo S.J."/>
            <person name="Dannebaum R.O."/>
            <person name="Kuo R.C."/>
            <person name="Labutti K."/>
            <person name="Haridas S."/>
            <person name="Kuo A."/>
            <person name="Salamov A."/>
            <person name="Ahrendt S.R."/>
            <person name="Lipzen A."/>
            <person name="Sullivan W."/>
            <person name="Andreopoulos W.B."/>
            <person name="Clum A."/>
            <person name="Lindquist E."/>
            <person name="Daum C."/>
            <person name="Ramamoorthy G.K."/>
            <person name="Gryganskyi A."/>
            <person name="Culley D."/>
            <person name="Magnuson J.K."/>
            <person name="James T.Y."/>
            <person name="O'Malley M.A."/>
            <person name="Stajich J.E."/>
            <person name="Spatafora J.W."/>
            <person name="Visel A."/>
            <person name="Grigoriev I.V."/>
        </authorList>
    </citation>
    <scope>NUCLEOTIDE SEQUENCE [LARGE SCALE GENOMIC DNA]</scope>
    <source>
        <strain evidence="7 8">ATCC 12442</strain>
    </source>
</reference>
<dbReference type="GO" id="GO:0008270">
    <property type="term" value="F:zinc ion binding"/>
    <property type="evidence" value="ECO:0007669"/>
    <property type="project" value="UniProtKB-KW"/>
</dbReference>
<accession>A0A1Y1WE70</accession>
<dbReference type="GeneID" id="63803348"/>
<protein>
    <recommendedName>
        <fullName evidence="6">RING-type domain-containing protein</fullName>
    </recommendedName>
</protein>
<dbReference type="SMART" id="SM00184">
    <property type="entry name" value="RING"/>
    <property type="match status" value="1"/>
</dbReference>
<dbReference type="STRING" id="61395.A0A1Y1WE70"/>
<sequence>MPVIPRSTHVAVVVPSLYDTSSVPWMTSVSPTSCSIRTISENHLPTADGTTQHGRLYTRAISSGTESQATANVASGSRGGTQGMSTASVIGLVTGSLGIFIMFTFYILRRAYRRLHLNHQNMPVFSNYTAPRPQGWRKPRLRTLTDDQFKRLISSSAMNSTGGIEIVVQKAEQDVCAICLAEIEDDEKLLKLPCKHKYHQDCIQIWLTEKSERCPLCKKSVLDALGTPAIDPASVNPSTLQSPPRAVVPML</sequence>
<evidence type="ECO:0000256" key="1">
    <source>
        <dbReference type="ARBA" id="ARBA00022723"/>
    </source>
</evidence>
<keyword evidence="1" id="KW-0479">Metal-binding</keyword>
<dbReference type="GO" id="GO:0061630">
    <property type="term" value="F:ubiquitin protein ligase activity"/>
    <property type="evidence" value="ECO:0007669"/>
    <property type="project" value="TreeGrafter"/>
</dbReference>
<gene>
    <name evidence="7" type="ORF">DL89DRAFT_265523</name>
</gene>
<evidence type="ECO:0000313" key="7">
    <source>
        <dbReference type="EMBL" id="ORX71807.1"/>
    </source>
</evidence>
<feature type="domain" description="RING-type" evidence="6">
    <location>
        <begin position="176"/>
        <end position="218"/>
    </location>
</feature>
<dbReference type="PANTHER" id="PTHR45931:SF3">
    <property type="entry name" value="RING ZINC FINGER-CONTAINING PROTEIN"/>
    <property type="match status" value="1"/>
</dbReference>
<dbReference type="CDD" id="cd16454">
    <property type="entry name" value="RING-H2_PA-TM-RING"/>
    <property type="match status" value="1"/>
</dbReference>
<dbReference type="InterPro" id="IPR001841">
    <property type="entry name" value="Znf_RING"/>
</dbReference>
<dbReference type="InterPro" id="IPR011016">
    <property type="entry name" value="Znf_RING-CH"/>
</dbReference>
<evidence type="ECO:0000313" key="8">
    <source>
        <dbReference type="Proteomes" id="UP000193922"/>
    </source>
</evidence>
<evidence type="ECO:0000256" key="4">
    <source>
        <dbReference type="PROSITE-ProRule" id="PRU00175"/>
    </source>
</evidence>
<comment type="caution">
    <text evidence="7">The sequence shown here is derived from an EMBL/GenBank/DDBJ whole genome shotgun (WGS) entry which is preliminary data.</text>
</comment>
<dbReference type="InterPro" id="IPR013083">
    <property type="entry name" value="Znf_RING/FYVE/PHD"/>
</dbReference>
<proteinExistence type="predicted"/>
<dbReference type="SUPFAM" id="SSF57850">
    <property type="entry name" value="RING/U-box"/>
    <property type="match status" value="1"/>
</dbReference>
<dbReference type="AlphaFoldDB" id="A0A1Y1WE70"/>
<evidence type="ECO:0000256" key="5">
    <source>
        <dbReference type="SAM" id="Phobius"/>
    </source>
</evidence>
<dbReference type="RefSeq" id="XP_040745231.1">
    <property type="nucleotide sequence ID" value="XM_040886700.1"/>
</dbReference>
<dbReference type="Pfam" id="PF13639">
    <property type="entry name" value="zf-RING_2"/>
    <property type="match status" value="1"/>
</dbReference>
<name>A0A1Y1WE70_9FUNG</name>
<keyword evidence="8" id="KW-1185">Reference proteome</keyword>
<feature type="transmembrane region" description="Helical" evidence="5">
    <location>
        <begin position="87"/>
        <end position="108"/>
    </location>
</feature>
<keyword evidence="5" id="KW-1133">Transmembrane helix</keyword>
<dbReference type="InterPro" id="IPR051834">
    <property type="entry name" value="RING_finger_E3_ligase"/>
</dbReference>
<dbReference type="GO" id="GO:0006511">
    <property type="term" value="P:ubiquitin-dependent protein catabolic process"/>
    <property type="evidence" value="ECO:0007669"/>
    <property type="project" value="TreeGrafter"/>
</dbReference>
<dbReference type="SMART" id="SM00744">
    <property type="entry name" value="RINGv"/>
    <property type="match status" value="1"/>
</dbReference>
<keyword evidence="2 4" id="KW-0863">Zinc-finger</keyword>